<dbReference type="AlphaFoldDB" id="A0AAU8IC08"/>
<dbReference type="RefSeq" id="WP_353947624.1">
    <property type="nucleotide sequence ID" value="NZ_CP159510.1"/>
</dbReference>
<reference evidence="1" key="1">
    <citation type="submission" date="2024-06" db="EMBL/GenBank/DDBJ databases">
        <authorList>
            <person name="Fan A."/>
            <person name="Zhang F.Y."/>
            <person name="Zhang L."/>
        </authorList>
    </citation>
    <scope>NUCLEOTIDE SEQUENCE</scope>
    <source>
        <strain evidence="1">Y61</strain>
    </source>
</reference>
<gene>
    <name evidence="1" type="ORF">ABNN70_09200</name>
</gene>
<sequence>MNTELLKVKNTRKKKSMILKGKCDSRIVEGFLLFEERIKGNDLFIPRDIKIPCIIKRNVFTAEIDLTDVCSLINSQDIWDIFFVSDQQKTEVSIPELPGSFSNQIISIGFLLITFYKNSRGTLSISVKKNNQVGANLLSVSKEKDAYEFHGELLQADALSYHQAFLAIRRRENKNALNYLNEIEFPLLIHSNKKWSAHFNKQSIFTDPCIRHEEVWDLFLKLTGGKDNSFLYIPLHNEATLNDTYTVIQRNNFYQAKFYMNKKGCIGLWIKRIALFMELKKLSIKNSQLDIFLEVPDDINVLQAKITIANEIWAAHFNGFCMDGMIRNKFNSICISLSLKQLKENYKIEKNDLFQVLVQLEDKKSHAQTWMPLFVKTDQPINARGTLADNLDAIINISQNQKFEIKTVPHMIKEFDSRKPIKLAILGTCYTRGAFNSRSYFNPEYKSKYNIAYTQFHSSIPSLMSKPLPYPASYFAERKPIEKAYIACDFEKTFFNELEKSKADYFLFDLYPDAVRDLVIFDDDHMITGSFYLRNREFLKNLHGKASFVSHNDEPTFLKYWCPAAERFAKAIVKYFPQNHIILQKARMTDRYYDKNHQVRYFADQIDLVKRSNMYYQFMESYLLHLLPHIHTIDLNHYGFIGQYNHPYGRSTNHYEPDYYKELVRQLDHIVLREENLVH</sequence>
<proteinExistence type="predicted"/>
<dbReference type="Pfam" id="PF19786">
    <property type="entry name" value="DUF6270"/>
    <property type="match status" value="1"/>
</dbReference>
<name>A0AAU8IC08_9BACL</name>
<dbReference type="InterPro" id="IPR046237">
    <property type="entry name" value="DUF6270"/>
</dbReference>
<dbReference type="EMBL" id="CP159510">
    <property type="protein sequence ID" value="XCJ15894.1"/>
    <property type="molecule type" value="Genomic_DNA"/>
</dbReference>
<organism evidence="1">
    <name type="scientific">Sporolactobacillus sp. Y61</name>
    <dbReference type="NCBI Taxonomy" id="3160863"/>
    <lineage>
        <taxon>Bacteria</taxon>
        <taxon>Bacillati</taxon>
        <taxon>Bacillota</taxon>
        <taxon>Bacilli</taxon>
        <taxon>Bacillales</taxon>
        <taxon>Sporolactobacillaceae</taxon>
        <taxon>Sporolactobacillus</taxon>
    </lineage>
</organism>
<protein>
    <submittedName>
        <fullName evidence="1">DUF6270 domain-containing protein</fullName>
    </submittedName>
</protein>
<accession>A0AAU8IC08</accession>
<evidence type="ECO:0000313" key="1">
    <source>
        <dbReference type="EMBL" id="XCJ15894.1"/>
    </source>
</evidence>